<evidence type="ECO:0000259" key="6">
    <source>
        <dbReference type="Pfam" id="PF06271"/>
    </source>
</evidence>
<organism evidence="7 8">
    <name type="scientific">Streptomyces botrytidirepellens</name>
    <dbReference type="NCBI Taxonomy" id="2486417"/>
    <lineage>
        <taxon>Bacteria</taxon>
        <taxon>Bacillati</taxon>
        <taxon>Actinomycetota</taxon>
        <taxon>Actinomycetes</taxon>
        <taxon>Kitasatosporales</taxon>
        <taxon>Streptomycetaceae</taxon>
        <taxon>Streptomyces</taxon>
    </lineage>
</organism>
<feature type="transmembrane region" description="Helical" evidence="5">
    <location>
        <begin position="164"/>
        <end position="185"/>
    </location>
</feature>
<accession>A0A3M8XAC1</accession>
<gene>
    <name evidence="7" type="ORF">EEJ42_01655</name>
</gene>
<proteinExistence type="predicted"/>
<feature type="domain" description="RDD" evidence="6">
    <location>
        <begin position="12"/>
        <end position="197"/>
    </location>
</feature>
<feature type="transmembrane region" description="Helical" evidence="5">
    <location>
        <begin position="86"/>
        <end position="107"/>
    </location>
</feature>
<comment type="caution">
    <text evidence="7">The sequence shown here is derived from an EMBL/GenBank/DDBJ whole genome shotgun (WGS) entry which is preliminary data.</text>
</comment>
<evidence type="ECO:0000313" key="7">
    <source>
        <dbReference type="EMBL" id="RNG38100.1"/>
    </source>
</evidence>
<evidence type="ECO:0000256" key="4">
    <source>
        <dbReference type="ARBA" id="ARBA00023136"/>
    </source>
</evidence>
<sequence>MSEAGTVPTSPPRARRLCAWALDFAVVVAVAVLLGWFTFHRISSEVTDATSLAGTSAWEVITSKGDLAEAGQDVGRSLWRSAVSDIQQAFAALVVFTFVYHFLSLAVMSRTPGQALTALCVVRRGGAGRPGRSRVAVRAAVTTLVDVGWYALACYLLAEGEVVLSVLCWVVAISFFAFNAGLALMGSRRSLADRLAGVTVVGAHVRAALARIGGTVRWGGRTGP</sequence>
<dbReference type="AlphaFoldDB" id="A0A3M8XAC1"/>
<keyword evidence="4 5" id="KW-0472">Membrane</keyword>
<evidence type="ECO:0000256" key="5">
    <source>
        <dbReference type="SAM" id="Phobius"/>
    </source>
</evidence>
<comment type="subcellular location">
    <subcellularLocation>
        <location evidence="1">Membrane</location>
        <topology evidence="1">Multi-pass membrane protein</topology>
    </subcellularLocation>
</comment>
<dbReference type="Proteomes" id="UP000275401">
    <property type="component" value="Unassembled WGS sequence"/>
</dbReference>
<dbReference type="InterPro" id="IPR010432">
    <property type="entry name" value="RDD"/>
</dbReference>
<keyword evidence="8" id="KW-1185">Reference proteome</keyword>
<keyword evidence="2 5" id="KW-0812">Transmembrane</keyword>
<reference evidence="7 8" key="1">
    <citation type="submission" date="2018-11" db="EMBL/GenBank/DDBJ databases">
        <title>The Potential of Streptomyces as Biocontrol Agents against the Tomato grey mould, Botrytis cinerea (Gray mold) Frontiers in Microbiology.</title>
        <authorList>
            <person name="Li D."/>
        </authorList>
    </citation>
    <scope>NUCLEOTIDE SEQUENCE [LARGE SCALE GENOMIC DNA]</scope>
    <source>
        <strain evidence="7 8">NEAU-LD23</strain>
    </source>
</reference>
<evidence type="ECO:0000313" key="8">
    <source>
        <dbReference type="Proteomes" id="UP000275401"/>
    </source>
</evidence>
<evidence type="ECO:0000256" key="1">
    <source>
        <dbReference type="ARBA" id="ARBA00004141"/>
    </source>
</evidence>
<dbReference type="EMBL" id="RIBZ01000028">
    <property type="protein sequence ID" value="RNG38100.1"/>
    <property type="molecule type" value="Genomic_DNA"/>
</dbReference>
<feature type="transmembrane region" description="Helical" evidence="5">
    <location>
        <begin position="20"/>
        <end position="39"/>
    </location>
</feature>
<dbReference type="GO" id="GO:0016020">
    <property type="term" value="C:membrane"/>
    <property type="evidence" value="ECO:0007669"/>
    <property type="project" value="UniProtKB-SubCell"/>
</dbReference>
<keyword evidence="3 5" id="KW-1133">Transmembrane helix</keyword>
<name>A0A3M8XAC1_9ACTN</name>
<evidence type="ECO:0000256" key="2">
    <source>
        <dbReference type="ARBA" id="ARBA00022692"/>
    </source>
</evidence>
<feature type="transmembrane region" description="Helical" evidence="5">
    <location>
        <begin position="135"/>
        <end position="158"/>
    </location>
</feature>
<protein>
    <recommendedName>
        <fullName evidence="6">RDD domain-containing protein</fullName>
    </recommendedName>
</protein>
<dbReference type="Pfam" id="PF06271">
    <property type="entry name" value="RDD"/>
    <property type="match status" value="1"/>
</dbReference>
<evidence type="ECO:0000256" key="3">
    <source>
        <dbReference type="ARBA" id="ARBA00022989"/>
    </source>
</evidence>